<proteinExistence type="predicted"/>
<dbReference type="Proteomes" id="UP001153148">
    <property type="component" value="Unassembled WGS sequence"/>
</dbReference>
<accession>A0ABN7NYH2</accession>
<dbReference type="EMBL" id="CAJPIN010012675">
    <property type="protein sequence ID" value="CAG2060534.1"/>
    <property type="molecule type" value="Genomic_DNA"/>
</dbReference>
<reference evidence="1" key="1">
    <citation type="submission" date="2021-03" db="EMBL/GenBank/DDBJ databases">
        <authorList>
            <person name="Tran Van P."/>
        </authorList>
    </citation>
    <scope>NUCLEOTIDE SEQUENCE</scope>
</reference>
<evidence type="ECO:0000313" key="1">
    <source>
        <dbReference type="EMBL" id="CAG2060534.1"/>
    </source>
</evidence>
<dbReference type="PROSITE" id="PS51257">
    <property type="entry name" value="PROKAR_LIPOPROTEIN"/>
    <property type="match status" value="1"/>
</dbReference>
<protein>
    <recommendedName>
        <fullName evidence="3">Secreted protein</fullName>
    </recommendedName>
</protein>
<comment type="caution">
    <text evidence="1">The sequence shown here is derived from an EMBL/GenBank/DDBJ whole genome shotgun (WGS) entry which is preliminary data.</text>
</comment>
<dbReference type="Gene3D" id="1.20.1250.20">
    <property type="entry name" value="MFS general substrate transporter like domains"/>
    <property type="match status" value="1"/>
</dbReference>
<gene>
    <name evidence="1" type="ORF">TPAB3V08_LOCUS7490</name>
</gene>
<evidence type="ECO:0008006" key="3">
    <source>
        <dbReference type="Google" id="ProtNLM"/>
    </source>
</evidence>
<sequence>MRTRLMSWRVMISLSGLVPFVLLSCFNFVRDSPRVLLYRWKFALANDVLSVMYAINHSDFYTNFNKKKSVKESNVVTISDESNGIWVLFLPNPVQNCECRHRLSL</sequence>
<name>A0ABN7NYH2_TIMPD</name>
<organism evidence="1 2">
    <name type="scientific">Timema podura</name>
    <name type="common">Walking stick</name>
    <dbReference type="NCBI Taxonomy" id="61482"/>
    <lineage>
        <taxon>Eukaryota</taxon>
        <taxon>Metazoa</taxon>
        <taxon>Ecdysozoa</taxon>
        <taxon>Arthropoda</taxon>
        <taxon>Hexapoda</taxon>
        <taxon>Insecta</taxon>
        <taxon>Pterygota</taxon>
        <taxon>Neoptera</taxon>
        <taxon>Polyneoptera</taxon>
        <taxon>Phasmatodea</taxon>
        <taxon>Timematodea</taxon>
        <taxon>Timematoidea</taxon>
        <taxon>Timematidae</taxon>
        <taxon>Timema</taxon>
    </lineage>
</organism>
<dbReference type="InterPro" id="IPR036259">
    <property type="entry name" value="MFS_trans_sf"/>
</dbReference>
<evidence type="ECO:0000313" key="2">
    <source>
        <dbReference type="Proteomes" id="UP001153148"/>
    </source>
</evidence>
<keyword evidence="2" id="KW-1185">Reference proteome</keyword>